<keyword evidence="10" id="KW-1185">Reference proteome</keyword>
<feature type="compositionally biased region" description="Polar residues" evidence="7">
    <location>
        <begin position="344"/>
        <end position="357"/>
    </location>
</feature>
<dbReference type="PROSITE" id="PS00108">
    <property type="entry name" value="PROTEIN_KINASE_ST"/>
    <property type="match status" value="1"/>
</dbReference>
<evidence type="ECO:0000259" key="8">
    <source>
        <dbReference type="PROSITE" id="PS50011"/>
    </source>
</evidence>
<organism evidence="9 10">
    <name type="scientific">Massariosphaeria phaeospora</name>
    <dbReference type="NCBI Taxonomy" id="100035"/>
    <lineage>
        <taxon>Eukaryota</taxon>
        <taxon>Fungi</taxon>
        <taxon>Dikarya</taxon>
        <taxon>Ascomycota</taxon>
        <taxon>Pezizomycotina</taxon>
        <taxon>Dothideomycetes</taxon>
        <taxon>Pleosporomycetidae</taxon>
        <taxon>Pleosporales</taxon>
        <taxon>Pleosporales incertae sedis</taxon>
        <taxon>Massariosphaeria</taxon>
    </lineage>
</organism>
<dbReference type="GO" id="GO:0004694">
    <property type="term" value="F:eukaryotic translation initiation factor 2alpha kinase activity"/>
    <property type="evidence" value="ECO:0007669"/>
    <property type="project" value="TreeGrafter"/>
</dbReference>
<evidence type="ECO:0000256" key="5">
    <source>
        <dbReference type="ARBA" id="ARBA00037982"/>
    </source>
</evidence>
<dbReference type="InterPro" id="IPR050339">
    <property type="entry name" value="CC_SR_Kinase"/>
</dbReference>
<proteinExistence type="inferred from homology"/>
<dbReference type="InterPro" id="IPR011009">
    <property type="entry name" value="Kinase-like_dom_sf"/>
</dbReference>
<name>A0A7C8MHT1_9PLEO</name>
<evidence type="ECO:0000256" key="3">
    <source>
        <dbReference type="ARBA" id="ARBA00022777"/>
    </source>
</evidence>
<keyword evidence="3 9" id="KW-0418">Kinase</keyword>
<sequence>MSMFRRPSEDSSSSEEDSTPKEEQQTTASPEDVVKTPEFASPGVPTASPPQYATGSSSTEFRDLLVHSLLEDKALRDAADHLGKDRSDPEVQELARTTYRALSRQLEDSNAVDARYASDEMRQHRATAQEGIDAFTRMQLTDPTAAGTDPANQALVMPSGERLGALFNLRVTPSELTPLQSYPGIHNDHYVRDFVELGVVGKGGYGKVFKAKHKLDNAMYAVKRIVSSTRMRKIQEQGLQELEKLLEEVRSLAQFDHTNIVRYHNAWLEFSSAPTEMPVPPQTFVGSGMFIEGAAEHSFSDDHEHDLHSNFPDIVFESSGPGPKTDNAGDAENPAPRRNRRISEVSQATVATISSKSAGEDAGEDDAEDEDEDEDVETVPREDFSHSEDSSGLSESMMSHSDMPHELVSSRRPTGPILTLNVQMSLYDTNLAVFMSDTGSTFETHPTLHHCFHPCISLELLAPIVAGVAYLHEHGVVHRDLKPANIFLSLSTSKTPPPGSADLSTCRQCPAREYLHVTPRIGDFGLVAALGESYATTATDNTDTDTAAVAKPQTQPVGTEFYRPQRGEPPGSDQLDIYALGVMAVELLHAFATRMERAETLTLLRKSVFPEDFVRPLGELDGEFVKVFITSMVCHDVHIQQSCEDVRVDLTRLVQQLRQ</sequence>
<dbReference type="GO" id="GO:0005737">
    <property type="term" value="C:cytoplasm"/>
    <property type="evidence" value="ECO:0007669"/>
    <property type="project" value="TreeGrafter"/>
</dbReference>
<evidence type="ECO:0000256" key="1">
    <source>
        <dbReference type="ARBA" id="ARBA00022679"/>
    </source>
</evidence>
<dbReference type="AlphaFoldDB" id="A0A7C8MHT1"/>
<evidence type="ECO:0000256" key="7">
    <source>
        <dbReference type="SAM" id="MobiDB-lite"/>
    </source>
</evidence>
<comment type="caution">
    <text evidence="9">The sequence shown here is derived from an EMBL/GenBank/DDBJ whole genome shotgun (WGS) entry which is preliminary data.</text>
</comment>
<feature type="compositionally biased region" description="Basic and acidic residues" evidence="7">
    <location>
        <begin position="299"/>
        <end position="308"/>
    </location>
</feature>
<dbReference type="PROSITE" id="PS50011">
    <property type="entry name" value="PROTEIN_KINASE_DOM"/>
    <property type="match status" value="1"/>
</dbReference>
<evidence type="ECO:0000256" key="2">
    <source>
        <dbReference type="ARBA" id="ARBA00022741"/>
    </source>
</evidence>
<protein>
    <submittedName>
        <fullName evidence="9">Kinase-like domain-containing protein</fullName>
    </submittedName>
</protein>
<feature type="compositionally biased region" description="Basic and acidic residues" evidence="7">
    <location>
        <begin position="378"/>
        <end position="389"/>
    </location>
</feature>
<dbReference type="SUPFAM" id="SSF56112">
    <property type="entry name" value="Protein kinase-like (PK-like)"/>
    <property type="match status" value="1"/>
</dbReference>
<comment type="similarity">
    <text evidence="5">Belongs to the protein kinase superfamily. Ser/Thr protein kinase family. GCN2 subfamily.</text>
</comment>
<feature type="compositionally biased region" description="Polar residues" evidence="7">
    <location>
        <begin position="49"/>
        <end position="58"/>
    </location>
</feature>
<feature type="compositionally biased region" description="Acidic residues" evidence="7">
    <location>
        <begin position="361"/>
        <end position="377"/>
    </location>
</feature>
<dbReference type="Gene3D" id="3.30.200.20">
    <property type="entry name" value="Phosphorylase Kinase, domain 1"/>
    <property type="match status" value="1"/>
</dbReference>
<dbReference type="InterPro" id="IPR008271">
    <property type="entry name" value="Ser/Thr_kinase_AS"/>
</dbReference>
<evidence type="ECO:0000256" key="6">
    <source>
        <dbReference type="PROSITE-ProRule" id="PRU10141"/>
    </source>
</evidence>
<dbReference type="Pfam" id="PF00069">
    <property type="entry name" value="Pkinase"/>
    <property type="match status" value="2"/>
</dbReference>
<keyword evidence="4 6" id="KW-0067">ATP-binding</keyword>
<evidence type="ECO:0000313" key="9">
    <source>
        <dbReference type="EMBL" id="KAF2869804.1"/>
    </source>
</evidence>
<dbReference type="PANTHER" id="PTHR11042">
    <property type="entry name" value="EUKARYOTIC TRANSLATION INITIATION FACTOR 2-ALPHA KINASE EIF2-ALPHA KINASE -RELATED"/>
    <property type="match status" value="1"/>
</dbReference>
<keyword evidence="2 6" id="KW-0547">Nucleotide-binding</keyword>
<keyword evidence="1" id="KW-0808">Transferase</keyword>
<reference evidence="9 10" key="1">
    <citation type="submission" date="2020-01" db="EMBL/GenBank/DDBJ databases">
        <authorList>
            <consortium name="DOE Joint Genome Institute"/>
            <person name="Haridas S."/>
            <person name="Albert R."/>
            <person name="Binder M."/>
            <person name="Bloem J."/>
            <person name="Labutti K."/>
            <person name="Salamov A."/>
            <person name="Andreopoulos B."/>
            <person name="Baker S.E."/>
            <person name="Barry K."/>
            <person name="Bills G."/>
            <person name="Bluhm B.H."/>
            <person name="Cannon C."/>
            <person name="Castanera R."/>
            <person name="Culley D.E."/>
            <person name="Daum C."/>
            <person name="Ezra D."/>
            <person name="Gonzalez J.B."/>
            <person name="Henrissat B."/>
            <person name="Kuo A."/>
            <person name="Liang C."/>
            <person name="Lipzen A."/>
            <person name="Lutzoni F."/>
            <person name="Magnuson J."/>
            <person name="Mondo S."/>
            <person name="Nolan M."/>
            <person name="Ohm R."/>
            <person name="Pangilinan J."/>
            <person name="Park H.-J.H."/>
            <person name="Ramirez L."/>
            <person name="Alfaro M."/>
            <person name="Sun H."/>
            <person name="Tritt A."/>
            <person name="Yoshinaga Y."/>
            <person name="Zwiers L.-H.L."/>
            <person name="Turgeon B.G."/>
            <person name="Goodwin S.B."/>
            <person name="Spatafora J.W."/>
            <person name="Crous P.W."/>
            <person name="Grigoriev I.V."/>
        </authorList>
    </citation>
    <scope>NUCLEOTIDE SEQUENCE [LARGE SCALE GENOMIC DNA]</scope>
    <source>
        <strain evidence="9 10">CBS 611.86</strain>
    </source>
</reference>
<feature type="region of interest" description="Disordered" evidence="7">
    <location>
        <begin position="299"/>
        <end position="412"/>
    </location>
</feature>
<dbReference type="GO" id="GO:0005634">
    <property type="term" value="C:nucleus"/>
    <property type="evidence" value="ECO:0007669"/>
    <property type="project" value="TreeGrafter"/>
</dbReference>
<evidence type="ECO:0000313" key="10">
    <source>
        <dbReference type="Proteomes" id="UP000481861"/>
    </source>
</evidence>
<accession>A0A7C8MHT1</accession>
<evidence type="ECO:0000256" key="4">
    <source>
        <dbReference type="ARBA" id="ARBA00022840"/>
    </source>
</evidence>
<dbReference type="GO" id="GO:0005524">
    <property type="term" value="F:ATP binding"/>
    <property type="evidence" value="ECO:0007669"/>
    <property type="project" value="UniProtKB-UniRule"/>
</dbReference>
<dbReference type="PANTHER" id="PTHR11042:SF187">
    <property type="entry name" value="EUKARYOTIC TRANSLATION INITIATION FACTOR 2-ALPHA KINASE 2"/>
    <property type="match status" value="1"/>
</dbReference>
<dbReference type="InterPro" id="IPR000719">
    <property type="entry name" value="Prot_kinase_dom"/>
</dbReference>
<dbReference type="EMBL" id="JAADJZ010000015">
    <property type="protein sequence ID" value="KAF2869804.1"/>
    <property type="molecule type" value="Genomic_DNA"/>
</dbReference>
<dbReference type="SMART" id="SM00220">
    <property type="entry name" value="S_TKc"/>
    <property type="match status" value="1"/>
</dbReference>
<feature type="binding site" evidence="6">
    <location>
        <position position="223"/>
    </location>
    <ligand>
        <name>ATP</name>
        <dbReference type="ChEBI" id="CHEBI:30616"/>
    </ligand>
</feature>
<dbReference type="Gene3D" id="1.10.510.10">
    <property type="entry name" value="Transferase(Phosphotransferase) domain 1"/>
    <property type="match status" value="1"/>
</dbReference>
<feature type="region of interest" description="Disordered" evidence="7">
    <location>
        <begin position="1"/>
        <end position="58"/>
    </location>
</feature>
<feature type="domain" description="Protein kinase" evidence="8">
    <location>
        <begin position="194"/>
        <end position="659"/>
    </location>
</feature>
<feature type="compositionally biased region" description="Low complexity" evidence="7">
    <location>
        <begin position="390"/>
        <end position="401"/>
    </location>
</feature>
<gene>
    <name evidence="9" type="ORF">BDV95DRAFT_497339</name>
</gene>
<dbReference type="OrthoDB" id="1405469at2759"/>
<dbReference type="InterPro" id="IPR017441">
    <property type="entry name" value="Protein_kinase_ATP_BS"/>
</dbReference>
<dbReference type="PROSITE" id="PS00107">
    <property type="entry name" value="PROTEIN_KINASE_ATP"/>
    <property type="match status" value="1"/>
</dbReference>
<dbReference type="Proteomes" id="UP000481861">
    <property type="component" value="Unassembled WGS sequence"/>
</dbReference>